<evidence type="ECO:0000256" key="7">
    <source>
        <dbReference type="SAM" id="Phobius"/>
    </source>
</evidence>
<feature type="transmembrane region" description="Helical" evidence="7">
    <location>
        <begin position="110"/>
        <end position="133"/>
    </location>
</feature>
<keyword evidence="6 7" id="KW-0472">Membrane</keyword>
<comment type="similarity">
    <text evidence="2">Belongs to the bacterial sugar transferase family.</text>
</comment>
<evidence type="ECO:0000256" key="5">
    <source>
        <dbReference type="ARBA" id="ARBA00022989"/>
    </source>
</evidence>
<evidence type="ECO:0000256" key="4">
    <source>
        <dbReference type="ARBA" id="ARBA00022692"/>
    </source>
</evidence>
<evidence type="ECO:0000313" key="9">
    <source>
        <dbReference type="EMBL" id="CAD0006590.1"/>
    </source>
</evidence>
<feature type="transmembrane region" description="Helical" evidence="7">
    <location>
        <begin position="49"/>
        <end position="67"/>
    </location>
</feature>
<feature type="transmembrane region" description="Helical" evidence="7">
    <location>
        <begin position="7"/>
        <end position="29"/>
    </location>
</feature>
<feature type="domain" description="Bacterial sugar transferase" evidence="8">
    <location>
        <begin position="275"/>
        <end position="459"/>
    </location>
</feature>
<feature type="transmembrane region" description="Helical" evidence="7">
    <location>
        <begin position="79"/>
        <end position="98"/>
    </location>
</feature>
<sequence>MRNRHKFTFIFCSILSDIFAVVISISLFLYFAEETSVQWTSSFVKNTHWIALGEWLLATLYFNLYRLDTVFSLPVFYRNSWRVFLFQFLFWESYIVFFEGLKRYQLSIGAGILQFSFLLFYLLLSRVIFTFVLNNIKKWVRKPFVVAIWGFNPTSIQLASKLESSSHFFDFLGIINDVEEYNLRDKKSFNRELINAIHKASEKGIQELYIVVKTEFIDDLNTYFELADRYCIRLKFVPDLSDISKFSFSSTSYENFQIIRPRNEPLQNAYNRLVKRVFDIVFSLLVLIFILSWLYPVLALIIKKQSKGPVLFKQLRTGKKNQSFYCYKFRSMAVNTESDSLQAKKGDMRVTPIGKFIRRTSLDELPQFFNVLMGDMSVVGPRPHMLKHTEDYNNQINDFMVRHFVKPGITGLAQISGHRGETKKVSDMKRRVKADIDYLQNWSLIKDLKICLLTVVLTLKGDENAF</sequence>
<evidence type="ECO:0000256" key="6">
    <source>
        <dbReference type="ARBA" id="ARBA00023136"/>
    </source>
</evidence>
<dbReference type="AlphaFoldDB" id="A0A6V6Z483"/>
<organism evidence="9 10">
    <name type="scientific">Flavobacterium salmonis</name>
    <dbReference type="NCBI Taxonomy" id="2654844"/>
    <lineage>
        <taxon>Bacteria</taxon>
        <taxon>Pseudomonadati</taxon>
        <taxon>Bacteroidota</taxon>
        <taxon>Flavobacteriia</taxon>
        <taxon>Flavobacteriales</taxon>
        <taxon>Flavobacteriaceae</taxon>
        <taxon>Flavobacterium</taxon>
    </lineage>
</organism>
<keyword evidence="3" id="KW-0808">Transferase</keyword>
<dbReference type="InterPro" id="IPR017475">
    <property type="entry name" value="EPS_sugar_tfrase"/>
</dbReference>
<comment type="caution">
    <text evidence="9">The sequence shown here is derived from an EMBL/GenBank/DDBJ whole genome shotgun (WGS) entry which is preliminary data.</text>
</comment>
<evidence type="ECO:0000313" key="10">
    <source>
        <dbReference type="Proteomes" id="UP000530060"/>
    </source>
</evidence>
<reference evidence="9 10" key="1">
    <citation type="submission" date="2020-06" db="EMBL/GenBank/DDBJ databases">
        <authorList>
            <person name="Criscuolo A."/>
        </authorList>
    </citation>
    <scope>NUCLEOTIDE SEQUENCE [LARGE SCALE GENOMIC DNA]</scope>
    <source>
        <strain evidence="10">CIP 111411</strain>
    </source>
</reference>
<evidence type="ECO:0000259" key="8">
    <source>
        <dbReference type="Pfam" id="PF02397"/>
    </source>
</evidence>
<gene>
    <name evidence="9" type="ORF">FLAT13_03370</name>
</gene>
<dbReference type="GO" id="GO:0016020">
    <property type="term" value="C:membrane"/>
    <property type="evidence" value="ECO:0007669"/>
    <property type="project" value="UniProtKB-SubCell"/>
</dbReference>
<keyword evidence="10" id="KW-1185">Reference proteome</keyword>
<name>A0A6V6Z483_9FLAO</name>
<protein>
    <recommendedName>
        <fullName evidence="8">Bacterial sugar transferase domain-containing protein</fullName>
    </recommendedName>
</protein>
<dbReference type="InterPro" id="IPR003362">
    <property type="entry name" value="Bact_transf"/>
</dbReference>
<dbReference type="PANTHER" id="PTHR30576">
    <property type="entry name" value="COLANIC BIOSYNTHESIS UDP-GLUCOSE LIPID CARRIER TRANSFERASE"/>
    <property type="match status" value="1"/>
</dbReference>
<dbReference type="Pfam" id="PF02397">
    <property type="entry name" value="Bac_transf"/>
    <property type="match status" value="1"/>
</dbReference>
<comment type="subcellular location">
    <subcellularLocation>
        <location evidence="1">Membrane</location>
        <topology evidence="1">Multi-pass membrane protein</topology>
    </subcellularLocation>
</comment>
<dbReference type="NCBIfam" id="TIGR03025">
    <property type="entry name" value="EPS_sugtrans"/>
    <property type="match status" value="1"/>
</dbReference>
<dbReference type="EMBL" id="CAIJDP010000079">
    <property type="protein sequence ID" value="CAD0006590.1"/>
    <property type="molecule type" value="Genomic_DNA"/>
</dbReference>
<accession>A0A6V6Z483</accession>
<dbReference type="PANTHER" id="PTHR30576:SF0">
    <property type="entry name" value="UNDECAPRENYL-PHOSPHATE N-ACETYLGALACTOSAMINYL 1-PHOSPHATE TRANSFERASE-RELATED"/>
    <property type="match status" value="1"/>
</dbReference>
<evidence type="ECO:0000256" key="3">
    <source>
        <dbReference type="ARBA" id="ARBA00022679"/>
    </source>
</evidence>
<proteinExistence type="inferred from homology"/>
<dbReference type="GO" id="GO:0016780">
    <property type="term" value="F:phosphotransferase activity, for other substituted phosphate groups"/>
    <property type="evidence" value="ECO:0007669"/>
    <property type="project" value="TreeGrafter"/>
</dbReference>
<keyword evidence="4 7" id="KW-0812">Transmembrane</keyword>
<evidence type="ECO:0000256" key="2">
    <source>
        <dbReference type="ARBA" id="ARBA00006464"/>
    </source>
</evidence>
<dbReference type="Proteomes" id="UP000530060">
    <property type="component" value="Unassembled WGS sequence"/>
</dbReference>
<evidence type="ECO:0000256" key="1">
    <source>
        <dbReference type="ARBA" id="ARBA00004141"/>
    </source>
</evidence>
<dbReference type="RefSeq" id="WP_180909683.1">
    <property type="nucleotide sequence ID" value="NZ_CAIJDP010000079.1"/>
</dbReference>
<keyword evidence="5 7" id="KW-1133">Transmembrane helix</keyword>
<feature type="transmembrane region" description="Helical" evidence="7">
    <location>
        <begin position="280"/>
        <end position="302"/>
    </location>
</feature>